<dbReference type="PROSITE" id="PS50209">
    <property type="entry name" value="CARD"/>
    <property type="match status" value="1"/>
</dbReference>
<keyword evidence="9" id="KW-1185">Reference proteome</keyword>
<evidence type="ECO:0000256" key="5">
    <source>
        <dbReference type="ARBA" id="ARBA00023198"/>
    </source>
</evidence>
<name>A0A8B9VY85_9AVES</name>
<evidence type="ECO:0000256" key="3">
    <source>
        <dbReference type="ARBA" id="ARBA00022588"/>
    </source>
</evidence>
<dbReference type="InterPro" id="IPR004020">
    <property type="entry name" value="DAPIN"/>
</dbReference>
<dbReference type="PROSITE" id="PS50824">
    <property type="entry name" value="DAPIN"/>
    <property type="match status" value="1"/>
</dbReference>
<keyword evidence="5" id="KW-0395">Inflammatory response</keyword>
<dbReference type="Pfam" id="PF00619">
    <property type="entry name" value="CARD"/>
    <property type="match status" value="1"/>
</dbReference>
<reference evidence="8" key="1">
    <citation type="submission" date="2025-08" db="UniProtKB">
        <authorList>
            <consortium name="Ensembl"/>
        </authorList>
    </citation>
    <scope>IDENTIFICATION</scope>
</reference>
<evidence type="ECO:0000313" key="8">
    <source>
        <dbReference type="Ensembl" id="ENSAZOP00000030818.1"/>
    </source>
</evidence>
<dbReference type="SMART" id="SM01289">
    <property type="entry name" value="PYRIN"/>
    <property type="match status" value="1"/>
</dbReference>
<dbReference type="Ensembl" id="ENSAZOT00000032951.1">
    <property type="protein sequence ID" value="ENSAZOP00000030818.1"/>
    <property type="gene ID" value="ENSAZOG00000019144.1"/>
</dbReference>
<dbReference type="InterPro" id="IPR011029">
    <property type="entry name" value="DEATH-like_dom_sf"/>
</dbReference>
<dbReference type="GO" id="GO:0042981">
    <property type="term" value="P:regulation of apoptotic process"/>
    <property type="evidence" value="ECO:0007669"/>
    <property type="project" value="InterPro"/>
</dbReference>
<dbReference type="GO" id="GO:0006954">
    <property type="term" value="P:inflammatory response"/>
    <property type="evidence" value="ECO:0007669"/>
    <property type="project" value="UniProtKB-KW"/>
</dbReference>
<accession>A0A8B9VY85</accession>
<evidence type="ECO:0000256" key="4">
    <source>
        <dbReference type="ARBA" id="ARBA00022859"/>
    </source>
</evidence>
<dbReference type="InterPro" id="IPR051249">
    <property type="entry name" value="NLRP_Inflammasome"/>
</dbReference>
<dbReference type="PANTHER" id="PTHR46985:SF2">
    <property type="entry name" value="APOPTOSIS-ASSOCIATED SPECK-LIKE PROTEIN CONTAINING A CARD"/>
    <property type="match status" value="1"/>
</dbReference>
<feature type="domain" description="CARD" evidence="6">
    <location>
        <begin position="95"/>
        <end position="150"/>
    </location>
</feature>
<dbReference type="AlphaFoldDB" id="A0A8B9VY85"/>
<sequence>MEKIMADLLRETLEELGRYAFPRFKRELSKIQPEEQYERIELESLMGLSRAALAELLCSHYGQPYCVEVTVRVLKAMGRSTLAYALLHKLTHGANFVERYKKIVIQQSSNVANVIMALLRERILTSEQSDSIMSERTNQKRMQKLYELVPMWDVTKKYCLYKVLCATNPILISAYTDPWEDIFYPQGEL</sequence>
<dbReference type="PANTHER" id="PTHR46985">
    <property type="entry name" value="NACHT, LRR AND PYD DOMAINS-CONTAINING PROTEIN 1"/>
    <property type="match status" value="1"/>
</dbReference>
<proteinExistence type="predicted"/>
<protein>
    <submittedName>
        <fullName evidence="8">Uncharacterized protein</fullName>
    </submittedName>
</protein>
<reference evidence="8" key="2">
    <citation type="submission" date="2025-09" db="UniProtKB">
        <authorList>
            <consortium name="Ensembl"/>
        </authorList>
    </citation>
    <scope>IDENTIFICATION</scope>
</reference>
<evidence type="ECO:0000259" key="7">
    <source>
        <dbReference type="PROSITE" id="PS50824"/>
    </source>
</evidence>
<dbReference type="SUPFAM" id="SSF47986">
    <property type="entry name" value="DEATH domain"/>
    <property type="match status" value="2"/>
</dbReference>
<keyword evidence="4" id="KW-0391">Immunity</keyword>
<dbReference type="Proteomes" id="UP000694549">
    <property type="component" value="Unplaced"/>
</dbReference>
<dbReference type="Gene3D" id="1.10.533.10">
    <property type="entry name" value="Death Domain, Fas"/>
    <property type="match status" value="2"/>
</dbReference>
<dbReference type="InterPro" id="IPR001315">
    <property type="entry name" value="CARD"/>
</dbReference>
<comment type="subcellular location">
    <subcellularLocation>
        <location evidence="1">Cytoplasm</location>
        <location evidence="1">Cytosol</location>
    </subcellularLocation>
</comment>
<evidence type="ECO:0000259" key="6">
    <source>
        <dbReference type="PROSITE" id="PS50209"/>
    </source>
</evidence>
<keyword evidence="2" id="KW-0963">Cytoplasm</keyword>
<evidence type="ECO:0000313" key="9">
    <source>
        <dbReference type="Proteomes" id="UP000694549"/>
    </source>
</evidence>
<evidence type="ECO:0000256" key="1">
    <source>
        <dbReference type="ARBA" id="ARBA00004514"/>
    </source>
</evidence>
<dbReference type="Pfam" id="PF02758">
    <property type="entry name" value="PYRIN"/>
    <property type="match status" value="1"/>
</dbReference>
<dbReference type="GO" id="GO:0005829">
    <property type="term" value="C:cytosol"/>
    <property type="evidence" value="ECO:0007669"/>
    <property type="project" value="UniProtKB-SubCell"/>
</dbReference>
<feature type="domain" description="Pyrin" evidence="7">
    <location>
        <begin position="1"/>
        <end position="92"/>
    </location>
</feature>
<keyword evidence="3" id="KW-0399">Innate immunity</keyword>
<dbReference type="GO" id="GO:0045087">
    <property type="term" value="P:innate immune response"/>
    <property type="evidence" value="ECO:0007669"/>
    <property type="project" value="UniProtKB-KW"/>
</dbReference>
<organism evidence="8 9">
    <name type="scientific">Anas zonorhyncha</name>
    <name type="common">Eastern spot-billed duck</name>
    <dbReference type="NCBI Taxonomy" id="75864"/>
    <lineage>
        <taxon>Eukaryota</taxon>
        <taxon>Metazoa</taxon>
        <taxon>Chordata</taxon>
        <taxon>Craniata</taxon>
        <taxon>Vertebrata</taxon>
        <taxon>Euteleostomi</taxon>
        <taxon>Archelosauria</taxon>
        <taxon>Archosauria</taxon>
        <taxon>Dinosauria</taxon>
        <taxon>Saurischia</taxon>
        <taxon>Theropoda</taxon>
        <taxon>Coelurosauria</taxon>
        <taxon>Aves</taxon>
        <taxon>Neognathae</taxon>
        <taxon>Galloanserae</taxon>
        <taxon>Anseriformes</taxon>
        <taxon>Anatidae</taxon>
        <taxon>Anatinae</taxon>
        <taxon>Anas</taxon>
    </lineage>
</organism>
<evidence type="ECO:0000256" key="2">
    <source>
        <dbReference type="ARBA" id="ARBA00022490"/>
    </source>
</evidence>